<evidence type="ECO:0000313" key="3">
    <source>
        <dbReference type="Proteomes" id="UP000095085"/>
    </source>
</evidence>
<feature type="compositionally biased region" description="Low complexity" evidence="1">
    <location>
        <begin position="508"/>
        <end position="526"/>
    </location>
</feature>
<feature type="region of interest" description="Disordered" evidence="1">
    <location>
        <begin position="163"/>
        <end position="219"/>
    </location>
</feature>
<proteinExistence type="predicted"/>
<accession>A0A1E4RTC7</accession>
<keyword evidence="3" id="KW-1185">Reference proteome</keyword>
<feature type="compositionally biased region" description="Acidic residues" evidence="1">
    <location>
        <begin position="66"/>
        <end position="93"/>
    </location>
</feature>
<feature type="region of interest" description="Disordered" evidence="1">
    <location>
        <begin position="616"/>
        <end position="645"/>
    </location>
</feature>
<gene>
    <name evidence="2" type="ORF">HYPBUDRAFT_151801</name>
</gene>
<feature type="compositionally biased region" description="Acidic residues" evidence="1">
    <location>
        <begin position="618"/>
        <end position="627"/>
    </location>
</feature>
<dbReference type="EMBL" id="KV454538">
    <property type="protein sequence ID" value="ODV70506.1"/>
    <property type="molecule type" value="Genomic_DNA"/>
</dbReference>
<evidence type="ECO:0000256" key="1">
    <source>
        <dbReference type="SAM" id="MobiDB-lite"/>
    </source>
</evidence>
<feature type="compositionally biased region" description="Acidic residues" evidence="1">
    <location>
        <begin position="527"/>
        <end position="552"/>
    </location>
</feature>
<dbReference type="Proteomes" id="UP000095085">
    <property type="component" value="Unassembled WGS sequence"/>
</dbReference>
<dbReference type="SUPFAM" id="SSF49764">
    <property type="entry name" value="HSP20-like chaperones"/>
    <property type="match status" value="1"/>
</dbReference>
<dbReference type="Gene3D" id="2.60.40.790">
    <property type="match status" value="1"/>
</dbReference>
<reference evidence="3" key="1">
    <citation type="submission" date="2016-05" db="EMBL/GenBank/DDBJ databases">
        <title>Comparative genomics of biotechnologically important yeasts.</title>
        <authorList>
            <consortium name="DOE Joint Genome Institute"/>
            <person name="Riley R."/>
            <person name="Haridas S."/>
            <person name="Wolfe K.H."/>
            <person name="Lopes M.R."/>
            <person name="Hittinger C.T."/>
            <person name="Goker M."/>
            <person name="Salamov A."/>
            <person name="Wisecaver J."/>
            <person name="Long T.M."/>
            <person name="Aerts A.L."/>
            <person name="Barry K."/>
            <person name="Choi C."/>
            <person name="Clum A."/>
            <person name="Coughlan A.Y."/>
            <person name="Deshpande S."/>
            <person name="Douglass A.P."/>
            <person name="Hanson S.J."/>
            <person name="Klenk H.-P."/>
            <person name="Labutti K."/>
            <person name="Lapidus A."/>
            <person name="Lindquist E."/>
            <person name="Lipzen A."/>
            <person name="Meier-Kolthoff J.P."/>
            <person name="Ohm R.A."/>
            <person name="Otillar R.P."/>
            <person name="Pangilinan J."/>
            <person name="Peng Y."/>
            <person name="Rokas A."/>
            <person name="Rosa C.A."/>
            <person name="Scheuner C."/>
            <person name="Sibirny A.A."/>
            <person name="Slot J.C."/>
            <person name="Stielow J.B."/>
            <person name="Sun H."/>
            <person name="Kurtzman C.P."/>
            <person name="Blackwell M."/>
            <person name="Grigoriev I.V."/>
            <person name="Jeffries T.W."/>
        </authorList>
    </citation>
    <scope>NUCLEOTIDE SEQUENCE [LARGE SCALE GENOMIC DNA]</scope>
    <source>
        <strain evidence="3">NRRL Y-1933</strain>
    </source>
</reference>
<sequence length="645" mass="73408">MPSFKPYNNKRYQPKSFSNRAQARSYPGRYANNRPQIIRPSTTRRRKNYTKGYYPQSRSGNLVYVEEPETESEVEESYESGSDDSEVSEEEAYYVPESDEDAYEFNLNYNDSDDDHVDYLVDSSDDGFNVIDMNDELENDVVDAFDSQGDVIDLNDELVRLYDSESDFEDSDIDIDSESELDSESESESESDSDSESESESDSDSDSESESESEAEDILDVVDLNDQLQAQALYDVLNSVDENDIEVSTDDESLTDLEIDYDNKELDDQLALESIRQDFDEALNSEDEVSFSDASDDYLIDTDGDEFIELDSDYESSDDEDLNQKLIDAGDANNYDYSDYSSDSSDDEGVTIYKHRFDLPDSYESDNDSTDEELIYNPDDDLLRAQDSDDEVEIVDLSNDLANSKDCEIVENDDFYKLNLRFPSLIKDELKIDFKKAENELVINGKFDINLEDDDEDEDEVFEDAEEEEPKSQEEQEEQEQEQNDDIEIDNEEKAENSSESESDSESESSSSESSDSESESSSSESSDSESESSESDSESSDDEEEIEEDADALIKDYANHEIKFEKKFQFDKLVKHDEITAFFLENGELELIVPKIADSTFNKDDNVVAVSINNIDKDDETTTDEIEPAKESKASQSEDVPMEN</sequence>
<dbReference type="InterPro" id="IPR008978">
    <property type="entry name" value="HSP20-like_chaperone"/>
</dbReference>
<dbReference type="AlphaFoldDB" id="A0A1E4RTC7"/>
<feature type="region of interest" description="Disordered" evidence="1">
    <location>
        <begin position="1"/>
        <end position="93"/>
    </location>
</feature>
<organism evidence="2 3">
    <name type="scientific">Hyphopichia burtonii NRRL Y-1933</name>
    <dbReference type="NCBI Taxonomy" id="984485"/>
    <lineage>
        <taxon>Eukaryota</taxon>
        <taxon>Fungi</taxon>
        <taxon>Dikarya</taxon>
        <taxon>Ascomycota</taxon>
        <taxon>Saccharomycotina</taxon>
        <taxon>Pichiomycetes</taxon>
        <taxon>Debaryomycetaceae</taxon>
        <taxon>Hyphopichia</taxon>
    </lineage>
</organism>
<feature type="compositionally biased region" description="Acidic residues" evidence="1">
    <location>
        <begin position="164"/>
        <end position="219"/>
    </location>
</feature>
<evidence type="ECO:0008006" key="4">
    <source>
        <dbReference type="Google" id="ProtNLM"/>
    </source>
</evidence>
<feature type="compositionally biased region" description="Acidic residues" evidence="1">
    <location>
        <begin position="450"/>
        <end position="491"/>
    </location>
</feature>
<name>A0A1E4RTC7_9ASCO</name>
<feature type="compositionally biased region" description="Acidic residues" evidence="1">
    <location>
        <begin position="498"/>
        <end position="507"/>
    </location>
</feature>
<feature type="region of interest" description="Disordered" evidence="1">
    <location>
        <begin position="448"/>
        <end position="555"/>
    </location>
</feature>
<feature type="region of interest" description="Disordered" evidence="1">
    <location>
        <begin position="328"/>
        <end position="347"/>
    </location>
</feature>
<dbReference type="GeneID" id="30995241"/>
<evidence type="ECO:0000313" key="2">
    <source>
        <dbReference type="EMBL" id="ODV70506.1"/>
    </source>
</evidence>
<dbReference type="OrthoDB" id="4095451at2759"/>
<dbReference type="RefSeq" id="XP_020079573.1">
    <property type="nucleotide sequence ID" value="XM_020220691.1"/>
</dbReference>
<protein>
    <recommendedName>
        <fullName evidence="4">SHSP domain-containing protein</fullName>
    </recommendedName>
</protein>